<feature type="domain" description="ABC transmembrane type-1" evidence="9">
    <location>
        <begin position="24"/>
        <end position="212"/>
    </location>
</feature>
<dbReference type="InterPro" id="IPR043429">
    <property type="entry name" value="ArtM/GltK/GlnP/TcyL/YhdX-like"/>
</dbReference>
<comment type="similarity">
    <text evidence="8">Belongs to the binding-protein-dependent transport system permease family.</text>
</comment>
<evidence type="ECO:0000313" key="11">
    <source>
        <dbReference type="Proteomes" id="UP000623678"/>
    </source>
</evidence>
<evidence type="ECO:0000256" key="2">
    <source>
        <dbReference type="ARBA" id="ARBA00022448"/>
    </source>
</evidence>
<comment type="caution">
    <text evidence="10">The sequence shown here is derived from an EMBL/GenBank/DDBJ whole genome shotgun (WGS) entry which is preliminary data.</text>
</comment>
<keyword evidence="3" id="KW-1003">Cell membrane</keyword>
<dbReference type="GO" id="GO:0043190">
    <property type="term" value="C:ATP-binding cassette (ABC) transporter complex"/>
    <property type="evidence" value="ECO:0007669"/>
    <property type="project" value="InterPro"/>
</dbReference>
<feature type="transmembrane region" description="Helical" evidence="8">
    <location>
        <begin position="191"/>
        <end position="211"/>
    </location>
</feature>
<evidence type="ECO:0000256" key="3">
    <source>
        <dbReference type="ARBA" id="ARBA00022475"/>
    </source>
</evidence>
<keyword evidence="5" id="KW-0029">Amino-acid transport</keyword>
<evidence type="ECO:0000256" key="4">
    <source>
        <dbReference type="ARBA" id="ARBA00022692"/>
    </source>
</evidence>
<evidence type="ECO:0000256" key="1">
    <source>
        <dbReference type="ARBA" id="ARBA00004651"/>
    </source>
</evidence>
<keyword evidence="7 8" id="KW-0472">Membrane</keyword>
<dbReference type="RefSeq" id="WP_262394466.1">
    <property type="nucleotide sequence ID" value="NZ_JACRTD010000002.1"/>
</dbReference>
<dbReference type="PANTHER" id="PTHR30614">
    <property type="entry name" value="MEMBRANE COMPONENT OF AMINO ACID ABC TRANSPORTER"/>
    <property type="match status" value="1"/>
</dbReference>
<dbReference type="AlphaFoldDB" id="A0A926EJQ9"/>
<keyword evidence="6 8" id="KW-1133">Transmembrane helix</keyword>
<keyword evidence="11" id="KW-1185">Reference proteome</keyword>
<dbReference type="InterPro" id="IPR010065">
    <property type="entry name" value="AA_ABC_transptr_permease_3TM"/>
</dbReference>
<evidence type="ECO:0000256" key="6">
    <source>
        <dbReference type="ARBA" id="ARBA00022989"/>
    </source>
</evidence>
<evidence type="ECO:0000256" key="5">
    <source>
        <dbReference type="ARBA" id="ARBA00022970"/>
    </source>
</evidence>
<dbReference type="InterPro" id="IPR000515">
    <property type="entry name" value="MetI-like"/>
</dbReference>
<evidence type="ECO:0000313" key="10">
    <source>
        <dbReference type="EMBL" id="MBC8584643.1"/>
    </source>
</evidence>
<dbReference type="Gene3D" id="1.10.3720.10">
    <property type="entry name" value="MetI-like"/>
    <property type="match status" value="1"/>
</dbReference>
<dbReference type="Proteomes" id="UP000623678">
    <property type="component" value="Unassembled WGS sequence"/>
</dbReference>
<reference evidence="10" key="1">
    <citation type="submission" date="2020-08" db="EMBL/GenBank/DDBJ databases">
        <title>Genome public.</title>
        <authorList>
            <person name="Liu C."/>
            <person name="Sun Q."/>
        </authorList>
    </citation>
    <scope>NUCLEOTIDE SEQUENCE</scope>
    <source>
        <strain evidence="10">NSJ-64</strain>
    </source>
</reference>
<feature type="transmembrane region" description="Helical" evidence="8">
    <location>
        <begin position="28"/>
        <end position="50"/>
    </location>
</feature>
<organism evidence="10 11">
    <name type="scientific">Youxingia wuxianensis</name>
    <dbReference type="NCBI Taxonomy" id="2763678"/>
    <lineage>
        <taxon>Bacteria</taxon>
        <taxon>Bacillati</taxon>
        <taxon>Bacillota</taxon>
        <taxon>Clostridia</taxon>
        <taxon>Eubacteriales</taxon>
        <taxon>Oscillospiraceae</taxon>
        <taxon>Youxingia</taxon>
    </lineage>
</organism>
<protein>
    <submittedName>
        <fullName evidence="10">Amino acid ABC transporter permease</fullName>
    </submittedName>
</protein>
<gene>
    <name evidence="10" type="ORF">H8705_03525</name>
</gene>
<dbReference type="CDD" id="cd06261">
    <property type="entry name" value="TM_PBP2"/>
    <property type="match status" value="1"/>
</dbReference>
<proteinExistence type="inferred from homology"/>
<keyword evidence="4 8" id="KW-0812">Transmembrane</keyword>
<evidence type="ECO:0000259" key="9">
    <source>
        <dbReference type="PROSITE" id="PS50928"/>
    </source>
</evidence>
<dbReference type="InterPro" id="IPR035906">
    <property type="entry name" value="MetI-like_sf"/>
</dbReference>
<evidence type="ECO:0000256" key="8">
    <source>
        <dbReference type="RuleBase" id="RU363032"/>
    </source>
</evidence>
<evidence type="ECO:0000256" key="7">
    <source>
        <dbReference type="ARBA" id="ARBA00023136"/>
    </source>
</evidence>
<dbReference type="GO" id="GO:0022857">
    <property type="term" value="F:transmembrane transporter activity"/>
    <property type="evidence" value="ECO:0007669"/>
    <property type="project" value="InterPro"/>
</dbReference>
<dbReference type="NCBIfam" id="TIGR01726">
    <property type="entry name" value="HEQRo_perm_3TM"/>
    <property type="match status" value="1"/>
</dbReference>
<dbReference type="GO" id="GO:0006865">
    <property type="term" value="P:amino acid transport"/>
    <property type="evidence" value="ECO:0007669"/>
    <property type="project" value="UniProtKB-KW"/>
</dbReference>
<comment type="subcellular location">
    <subcellularLocation>
        <location evidence="1 8">Cell membrane</location>
        <topology evidence="1 8">Multi-pass membrane protein</topology>
    </subcellularLocation>
</comment>
<keyword evidence="2 8" id="KW-0813">Transport</keyword>
<dbReference type="Pfam" id="PF00528">
    <property type="entry name" value="BPD_transp_1"/>
    <property type="match status" value="1"/>
</dbReference>
<accession>A0A926EJQ9</accession>
<dbReference type="PANTHER" id="PTHR30614:SF0">
    <property type="entry name" value="L-CYSTINE TRANSPORT SYSTEM PERMEASE PROTEIN TCYL"/>
    <property type="match status" value="1"/>
</dbReference>
<name>A0A926EJQ9_9FIRM</name>
<dbReference type="PROSITE" id="PS50928">
    <property type="entry name" value="ABC_TM1"/>
    <property type="match status" value="1"/>
</dbReference>
<dbReference type="SUPFAM" id="SSF161098">
    <property type="entry name" value="MetI-like"/>
    <property type="match status" value="1"/>
</dbReference>
<sequence length="230" mass="25079">MSGEVARIGQIMLDAFWPLMKAGLMTTIPLTIVSFILGLILAFIVALCRLSTAKPLQLIARFYVWAIRGIPLLVLLFVVFYGLPKVGIMFGPFTSATIGLTMNQGAYNSEIIRSAITSINKGQWEATKALGMTRGQTLANVIVPQAALIAVPPLGNTFIGLTKDTSLAAILTVREVFMIGQQTVAQTFEPLWIYIEVGVVFLIFSSVLGAIQSYMEKKLGKHLEAQKSNR</sequence>
<feature type="transmembrane region" description="Helical" evidence="8">
    <location>
        <begin position="62"/>
        <end position="83"/>
    </location>
</feature>
<dbReference type="EMBL" id="JACRTD010000002">
    <property type="protein sequence ID" value="MBC8584643.1"/>
    <property type="molecule type" value="Genomic_DNA"/>
</dbReference>